<feature type="site" description="Participates in the substrate recognition with KAPA and in a stacking interaction with the adenine ring of SAM" evidence="9">
    <location>
        <position position="10"/>
    </location>
</feature>
<dbReference type="InterPro" id="IPR015424">
    <property type="entry name" value="PyrdxlP-dep_Trfase"/>
</dbReference>
<gene>
    <name evidence="9 10" type="primary">bioA</name>
    <name evidence="10" type="ORF">GCM10007160_41050</name>
</gene>
<dbReference type="HAMAP" id="MF_00834">
    <property type="entry name" value="BioA"/>
    <property type="match status" value="1"/>
</dbReference>
<dbReference type="InterPro" id="IPR015421">
    <property type="entry name" value="PyrdxlP-dep_Trfase_major"/>
</dbReference>
<organism evidence="10 11">
    <name type="scientific">Litchfieldella qijiaojingensis</name>
    <dbReference type="NCBI Taxonomy" id="980347"/>
    <lineage>
        <taxon>Bacteria</taxon>
        <taxon>Pseudomonadati</taxon>
        <taxon>Pseudomonadota</taxon>
        <taxon>Gammaproteobacteria</taxon>
        <taxon>Oceanospirillales</taxon>
        <taxon>Halomonadaceae</taxon>
        <taxon>Litchfieldella</taxon>
    </lineage>
</organism>
<comment type="subunit">
    <text evidence="9">Homodimer.</text>
</comment>
<comment type="cofactor">
    <cofactor evidence="1 9">
        <name>pyridoxal 5'-phosphate</name>
        <dbReference type="ChEBI" id="CHEBI:597326"/>
    </cofactor>
</comment>
<evidence type="ECO:0000256" key="9">
    <source>
        <dbReference type="HAMAP-Rule" id="MF_00834"/>
    </source>
</evidence>
<dbReference type="PROSITE" id="PS00600">
    <property type="entry name" value="AA_TRANSFER_CLASS_3"/>
    <property type="match status" value="1"/>
</dbReference>
<name>A0ABQ2ZD54_9GAMM</name>
<dbReference type="PANTHER" id="PTHR42684">
    <property type="entry name" value="ADENOSYLMETHIONINE-8-AMINO-7-OXONONANOATE AMINOTRANSFERASE"/>
    <property type="match status" value="1"/>
</dbReference>
<keyword evidence="4 9" id="KW-0808">Transferase</keyword>
<evidence type="ECO:0000256" key="2">
    <source>
        <dbReference type="ARBA" id="ARBA00005063"/>
    </source>
</evidence>
<dbReference type="NCBIfam" id="NF004624">
    <property type="entry name" value="PRK05964.1"/>
    <property type="match status" value="1"/>
</dbReference>
<evidence type="ECO:0000256" key="7">
    <source>
        <dbReference type="ARBA" id="ARBA00022898"/>
    </source>
</evidence>
<dbReference type="SUPFAM" id="SSF53383">
    <property type="entry name" value="PLP-dependent transferases"/>
    <property type="match status" value="1"/>
</dbReference>
<keyword evidence="9" id="KW-0963">Cytoplasm</keyword>
<dbReference type="CDD" id="cd00610">
    <property type="entry name" value="OAT_like"/>
    <property type="match status" value="1"/>
</dbReference>
<comment type="caution">
    <text evidence="10">The sequence shown here is derived from an EMBL/GenBank/DDBJ whole genome shotgun (WGS) entry which is preliminary data.</text>
</comment>
<accession>A0ABQ2ZD54</accession>
<evidence type="ECO:0000256" key="3">
    <source>
        <dbReference type="ARBA" id="ARBA00022576"/>
    </source>
</evidence>
<comment type="pathway">
    <text evidence="2 9">Cofactor biosynthesis; biotin biosynthesis; 7,8-diaminononanoate from 8-amino-7-oxononanoate (SAM route): step 1/1.</text>
</comment>
<keyword evidence="3 9" id="KW-0032">Aminotransferase</keyword>
<feature type="binding site" evidence="9">
    <location>
        <begin position="105"/>
        <end position="106"/>
    </location>
    <ligand>
        <name>pyridoxal 5'-phosphate</name>
        <dbReference type="ChEBI" id="CHEBI:597326"/>
    </ligand>
</feature>
<feature type="binding site" evidence="9">
    <location>
        <position position="241"/>
    </location>
    <ligand>
        <name>pyridoxal 5'-phosphate</name>
        <dbReference type="ChEBI" id="CHEBI:597326"/>
    </ligand>
</feature>
<evidence type="ECO:0000313" key="11">
    <source>
        <dbReference type="Proteomes" id="UP000653056"/>
    </source>
</evidence>
<evidence type="ECO:0000256" key="8">
    <source>
        <dbReference type="ARBA" id="ARBA00048449"/>
    </source>
</evidence>
<dbReference type="EMBL" id="BMXS01000035">
    <property type="protein sequence ID" value="GGY09541.1"/>
    <property type="molecule type" value="Genomic_DNA"/>
</dbReference>
<dbReference type="InterPro" id="IPR005814">
    <property type="entry name" value="Aminotrans_3"/>
</dbReference>
<dbReference type="InterPro" id="IPR049704">
    <property type="entry name" value="Aminotrans_3_PPA_site"/>
</dbReference>
<feature type="binding site" evidence="9">
    <location>
        <position position="391"/>
    </location>
    <ligand>
        <name>substrate</name>
    </ligand>
</feature>
<dbReference type="Gene3D" id="3.90.1150.10">
    <property type="entry name" value="Aspartate Aminotransferase, domain 1"/>
    <property type="match status" value="1"/>
</dbReference>
<feature type="binding site" evidence="9">
    <location>
        <position position="304"/>
    </location>
    <ligand>
        <name>substrate</name>
    </ligand>
</feature>
<dbReference type="Pfam" id="PF00202">
    <property type="entry name" value="Aminotran_3"/>
    <property type="match status" value="1"/>
</dbReference>
<feature type="binding site" evidence="9">
    <location>
        <begin position="305"/>
        <end position="306"/>
    </location>
    <ligand>
        <name>pyridoxal 5'-phosphate</name>
        <dbReference type="ChEBI" id="CHEBI:597326"/>
    </ligand>
</feature>
<evidence type="ECO:0000256" key="4">
    <source>
        <dbReference type="ARBA" id="ARBA00022679"/>
    </source>
</evidence>
<keyword evidence="6 9" id="KW-0093">Biotin biosynthesis</keyword>
<protein>
    <recommendedName>
        <fullName evidence="9">Adenosylmethionine-8-amino-7-oxononanoate aminotransferase</fullName>
        <ecNumber evidence="9">2.6.1.62</ecNumber>
    </recommendedName>
    <alternativeName>
        <fullName evidence="9">7,8-diamino-pelargonic acid aminotransferase</fullName>
        <shortName evidence="9">DAPA AT</shortName>
        <shortName evidence="9">DAPA aminotransferase</shortName>
    </alternativeName>
    <alternativeName>
        <fullName evidence="9">7,8-diaminononanoate synthase</fullName>
        <shortName evidence="9">DANS</shortName>
    </alternativeName>
    <alternativeName>
        <fullName evidence="9">Diaminopelargonic acid synthase</fullName>
    </alternativeName>
</protein>
<keyword evidence="11" id="KW-1185">Reference proteome</keyword>
<evidence type="ECO:0000256" key="1">
    <source>
        <dbReference type="ARBA" id="ARBA00001933"/>
    </source>
</evidence>
<feature type="binding site" evidence="9">
    <location>
        <position position="45"/>
    </location>
    <ligand>
        <name>substrate</name>
    </ligand>
</feature>
<dbReference type="EC" id="2.6.1.62" evidence="9"/>
<dbReference type="InterPro" id="IPR015422">
    <property type="entry name" value="PyrdxlP-dep_Trfase_small"/>
</dbReference>
<feature type="binding site" evidence="9">
    <location>
        <position position="270"/>
    </location>
    <ligand>
        <name>substrate</name>
    </ligand>
</feature>
<comment type="catalytic activity">
    <reaction evidence="8 9">
        <text>(8S)-8-amino-7-oxononanoate + S-adenosyl-L-methionine = S-adenosyl-4-methylsulfanyl-2-oxobutanoate + (7R,8S)-7,8-diammoniononanoate</text>
        <dbReference type="Rhea" id="RHEA:16861"/>
        <dbReference type="ChEBI" id="CHEBI:16490"/>
        <dbReference type="ChEBI" id="CHEBI:59789"/>
        <dbReference type="ChEBI" id="CHEBI:149468"/>
        <dbReference type="ChEBI" id="CHEBI:149469"/>
        <dbReference type="EC" id="2.6.1.62"/>
    </reaction>
</comment>
<comment type="similarity">
    <text evidence="9">Belongs to the class-III pyridoxal-phosphate-dependent aminotransferase family. BioA subfamily.</text>
</comment>
<keyword evidence="7 9" id="KW-0663">Pyridoxal phosphate</keyword>
<proteinExistence type="inferred from homology"/>
<dbReference type="InterPro" id="IPR005815">
    <property type="entry name" value="BioA"/>
</dbReference>
<feature type="modified residue" description="N6-(pyridoxal phosphate)lysine" evidence="9">
    <location>
        <position position="270"/>
    </location>
</feature>
<dbReference type="Proteomes" id="UP000653056">
    <property type="component" value="Unassembled WGS sequence"/>
</dbReference>
<sequence>MTAATLWHPYAQMHTQPPALNVIGGKGARFTLEGGESLLDATCSWWCMIHGYSHPRLVAAIKDQADTLCHVMLGGLTHEPAKQLADALVRVTPAGLNHVFFSDSGSVGMEVAMKMAVQYQVQTGQPEKHRMMSLMRAYHGDTSGCMAVCDPEEGMHSLFSGYLPRHHFAPAPTAPFDAPRAAVEDDIQALRRMLEAHHHEVAALLMEPLLQAAGGLNMTSPHYVRAARELCDEFDVLLVFDEVATGFGRTGKLFAAEHAGVTPDIMVLSKGLTGGYLGHAATLATDKVYGAFLSEDPGHAFMHGPTFMGNPLACRVALESLAVFEEERYLDKIATLNAILRQELLEDSDLRAHSEVDDVRVLGATAVIEVKDAVCLKGVQAFARRHGVWLRPFGRWLYTMPAYVTTADEMRRITDVMKGWFRERAEQAKPA</sequence>
<dbReference type="Gene3D" id="3.40.640.10">
    <property type="entry name" value="Type I PLP-dependent aspartate aminotransferase-like (Major domain)"/>
    <property type="match status" value="1"/>
</dbReference>
<comment type="function">
    <text evidence="9">Catalyzes the transfer of the alpha-amino group from S-adenosyl-L-methionine (SAM) to 7-keto-8-aminopelargonic acid (KAPA) to form 7,8-diaminopelargonic acid (DAPA). It is the only aminotransferase known to utilize SAM as an amino donor.</text>
</comment>
<feature type="binding site" evidence="9">
    <location>
        <position position="138"/>
    </location>
    <ligand>
        <name>substrate</name>
    </ligand>
</feature>
<dbReference type="NCBIfam" id="TIGR00508">
    <property type="entry name" value="bioA"/>
    <property type="match status" value="1"/>
</dbReference>
<comment type="subcellular location">
    <subcellularLocation>
        <location evidence="9">Cytoplasm</location>
    </subcellularLocation>
</comment>
<keyword evidence="5 9" id="KW-0949">S-adenosyl-L-methionine</keyword>
<dbReference type="PANTHER" id="PTHR42684:SF17">
    <property type="entry name" value="ADENOSYLMETHIONINE-8-AMINO-7-OXONONANOATE AMINOTRANSFERASE"/>
    <property type="match status" value="1"/>
</dbReference>
<evidence type="ECO:0000313" key="10">
    <source>
        <dbReference type="EMBL" id="GGY09541.1"/>
    </source>
</evidence>
<evidence type="ECO:0000256" key="5">
    <source>
        <dbReference type="ARBA" id="ARBA00022691"/>
    </source>
</evidence>
<evidence type="ECO:0000256" key="6">
    <source>
        <dbReference type="ARBA" id="ARBA00022756"/>
    </source>
</evidence>
<reference evidence="11" key="1">
    <citation type="journal article" date="2019" name="Int. J. Syst. Evol. Microbiol.">
        <title>The Global Catalogue of Microorganisms (GCM) 10K type strain sequencing project: providing services to taxonomists for standard genome sequencing and annotation.</title>
        <authorList>
            <consortium name="The Broad Institute Genomics Platform"/>
            <consortium name="The Broad Institute Genome Sequencing Center for Infectious Disease"/>
            <person name="Wu L."/>
            <person name="Ma J."/>
        </authorList>
    </citation>
    <scope>NUCLEOTIDE SEQUENCE [LARGE SCALE GENOMIC DNA]</scope>
    <source>
        <strain evidence="11">KCTC 22228</strain>
    </source>
</reference>
<dbReference type="RefSeq" id="WP_189472602.1">
    <property type="nucleotide sequence ID" value="NZ_BMXS01000035.1"/>
</dbReference>
<dbReference type="GO" id="GO:0008483">
    <property type="term" value="F:transaminase activity"/>
    <property type="evidence" value="ECO:0007669"/>
    <property type="project" value="UniProtKB-KW"/>
</dbReference>